<evidence type="ECO:0000256" key="2">
    <source>
        <dbReference type="ARBA" id="ARBA00022457"/>
    </source>
</evidence>
<keyword evidence="2" id="KW-0515">Mutator protein</keyword>
<keyword evidence="5" id="KW-0808">Transferase</keyword>
<dbReference type="InterPro" id="IPR043128">
    <property type="entry name" value="Rev_trsase/Diguanyl_cyclase"/>
</dbReference>
<evidence type="ECO:0000256" key="4">
    <source>
        <dbReference type="ARBA" id="ARBA00022763"/>
    </source>
</evidence>
<dbReference type="InterPro" id="IPR001126">
    <property type="entry name" value="UmuC"/>
</dbReference>
<dbReference type="GO" id="GO:0032259">
    <property type="term" value="P:methylation"/>
    <property type="evidence" value="ECO:0007669"/>
    <property type="project" value="UniProtKB-KW"/>
</dbReference>
<comment type="caution">
    <text evidence="8">The sequence shown here is derived from an EMBL/GenBank/DDBJ whole genome shotgun (WGS) entry which is preliminary data.</text>
</comment>
<evidence type="ECO:0000256" key="5">
    <source>
        <dbReference type="ARBA" id="ARBA00022932"/>
    </source>
</evidence>
<evidence type="ECO:0000256" key="6">
    <source>
        <dbReference type="SAM" id="Coils"/>
    </source>
</evidence>
<comment type="similarity">
    <text evidence="1">Belongs to the DNA polymerase type-Y family.</text>
</comment>
<accession>A0ABR7FKG9</accession>
<evidence type="ECO:0000256" key="3">
    <source>
        <dbReference type="ARBA" id="ARBA00022695"/>
    </source>
</evidence>
<dbReference type="Gene3D" id="3.30.70.270">
    <property type="match status" value="1"/>
</dbReference>
<keyword evidence="6" id="KW-0175">Coiled coil</keyword>
<protein>
    <submittedName>
        <fullName evidence="8">DNA methylase</fullName>
    </submittedName>
</protein>
<evidence type="ECO:0000313" key="9">
    <source>
        <dbReference type="Proteomes" id="UP000654573"/>
    </source>
</evidence>
<keyword evidence="9" id="KW-1185">Reference proteome</keyword>
<dbReference type="PANTHER" id="PTHR11076:SF35">
    <property type="entry name" value="DNA REPAIR PROTEIN HOMOLOG YOBH"/>
    <property type="match status" value="1"/>
</dbReference>
<proteinExistence type="inferred from homology"/>
<keyword evidence="3" id="KW-0548">Nucleotidyltransferase</keyword>
<reference evidence="8 9" key="1">
    <citation type="submission" date="2020-08" db="EMBL/GenBank/DDBJ databases">
        <title>Genome public.</title>
        <authorList>
            <person name="Liu C."/>
            <person name="Sun Q."/>
        </authorList>
    </citation>
    <scope>NUCLEOTIDE SEQUENCE [LARGE SCALE GENOMIC DNA]</scope>
    <source>
        <strain evidence="8 9">NSJ-34</strain>
    </source>
</reference>
<evidence type="ECO:0000256" key="1">
    <source>
        <dbReference type="ARBA" id="ARBA00010945"/>
    </source>
</evidence>
<name>A0ABR7FKG9_9FIRM</name>
<evidence type="ECO:0000313" key="8">
    <source>
        <dbReference type="EMBL" id="MBC5675701.1"/>
    </source>
</evidence>
<dbReference type="Pfam" id="PF11799">
    <property type="entry name" value="IMS_C"/>
    <property type="match status" value="1"/>
</dbReference>
<dbReference type="RefSeq" id="WP_054353213.1">
    <property type="nucleotide sequence ID" value="NZ_JACOOU010000019.1"/>
</dbReference>
<dbReference type="InterPro" id="IPR050116">
    <property type="entry name" value="DNA_polymerase-Y"/>
</dbReference>
<dbReference type="InterPro" id="IPR017961">
    <property type="entry name" value="DNA_pol_Y-fam_little_finger"/>
</dbReference>
<organism evidence="8 9">
    <name type="scientific">Blautia celeris</name>
    <dbReference type="NCBI Taxonomy" id="2763026"/>
    <lineage>
        <taxon>Bacteria</taxon>
        <taxon>Bacillati</taxon>
        <taxon>Bacillota</taxon>
        <taxon>Clostridia</taxon>
        <taxon>Lachnospirales</taxon>
        <taxon>Lachnospiraceae</taxon>
        <taxon>Blautia</taxon>
    </lineage>
</organism>
<keyword evidence="5" id="KW-0239">DNA-directed DNA polymerase</keyword>
<dbReference type="SUPFAM" id="SSF56672">
    <property type="entry name" value="DNA/RNA polymerases"/>
    <property type="match status" value="1"/>
</dbReference>
<feature type="domain" description="UmuC" evidence="7">
    <location>
        <begin position="13"/>
        <end position="241"/>
    </location>
</feature>
<dbReference type="GO" id="GO:0008168">
    <property type="term" value="F:methyltransferase activity"/>
    <property type="evidence" value="ECO:0007669"/>
    <property type="project" value="UniProtKB-KW"/>
</dbReference>
<feature type="coiled-coil region" evidence="6">
    <location>
        <begin position="452"/>
        <end position="479"/>
    </location>
</feature>
<evidence type="ECO:0000259" key="7">
    <source>
        <dbReference type="PROSITE" id="PS50173"/>
    </source>
</evidence>
<sequence length="515" mass="58493">MKEEFYVTGNRTYIAIDLKSFYASVECRERQLDPLTTNLVVADAGRTEKTICLAVSPSLKNYGIHGRPRLFEVVQTMRKVNARRLSASPGYTFTGSSYDANELDASPELSADYIIAPPRMSCYLEYSTRIYDIYLKYIAPEDIHVYSIDEVFMDVTNYLSTYAVSPRKLAKSIMQDVLKNTGITATAGIGTNMYLAKVAMDIVAKHIPPDKERVRIASLNEMSYRKILWDHQPLTDFWRVGKGYAKKLEQNGLYTMGDIARCSMGKPNDYHNEELLYKLFGVNAELLIDHAWGWEPCTIADIKNYKPAEKSIGSGQVLPCPYAFQKARLVVREMTDQLALDLVDKELVTDQLVLTVSYDIENLKDPDIKKMYKGEISADRYGRKAPKHAHGTINLKKKTSSAKLLLNAVTELYDRIVDRNLLVRRMYISANRLAAEGTAEMGEKEYEQLDLFTDYEALKKKKEEEEAELQREKKMQQALLSIKKKYGKNAILKGMNLEEGATAVERNKQIGGHKA</sequence>
<keyword evidence="4" id="KW-0227">DNA damage</keyword>
<dbReference type="EMBL" id="JACOOU010000019">
    <property type="protein sequence ID" value="MBC5675701.1"/>
    <property type="molecule type" value="Genomic_DNA"/>
</dbReference>
<keyword evidence="8" id="KW-0489">Methyltransferase</keyword>
<dbReference type="Pfam" id="PF00817">
    <property type="entry name" value="IMS"/>
    <property type="match status" value="1"/>
</dbReference>
<gene>
    <name evidence="8" type="ORF">H8S76_26100</name>
</gene>
<dbReference type="Gene3D" id="1.10.150.20">
    <property type="entry name" value="5' to 3' exonuclease, C-terminal subdomain"/>
    <property type="match status" value="1"/>
</dbReference>
<dbReference type="PANTHER" id="PTHR11076">
    <property type="entry name" value="DNA REPAIR POLYMERASE UMUC / TRANSFERASE FAMILY MEMBER"/>
    <property type="match status" value="1"/>
</dbReference>
<dbReference type="InterPro" id="IPR043502">
    <property type="entry name" value="DNA/RNA_pol_sf"/>
</dbReference>
<dbReference type="PROSITE" id="PS50173">
    <property type="entry name" value="UMUC"/>
    <property type="match status" value="1"/>
</dbReference>
<dbReference type="Proteomes" id="UP000654573">
    <property type="component" value="Unassembled WGS sequence"/>
</dbReference>